<evidence type="ECO:0000256" key="1">
    <source>
        <dbReference type="SAM" id="MobiDB-lite"/>
    </source>
</evidence>
<gene>
    <name evidence="2" type="ORF">GZH46_01243</name>
</gene>
<dbReference type="Proteomes" id="UP000825002">
    <property type="component" value="Unassembled WGS sequence"/>
</dbReference>
<comment type="caution">
    <text evidence="2">The sequence shown here is derived from an EMBL/GenBank/DDBJ whole genome shotgun (WGS) entry which is preliminary data.</text>
</comment>
<feature type="region of interest" description="Disordered" evidence="1">
    <location>
        <begin position="65"/>
        <end position="106"/>
    </location>
</feature>
<proteinExistence type="predicted"/>
<accession>A0ABQ7SA27</accession>
<protein>
    <submittedName>
        <fullName evidence="2">Uncharacterized protein</fullName>
    </submittedName>
</protein>
<feature type="compositionally biased region" description="Polar residues" evidence="1">
    <location>
        <begin position="87"/>
        <end position="106"/>
    </location>
</feature>
<feature type="compositionally biased region" description="Low complexity" evidence="1">
    <location>
        <begin position="1"/>
        <end position="17"/>
    </location>
</feature>
<sequence>MASSSSTTPSSTSTTSSLPKSRVFVPKVWKRPHSTIYGKNVEFGNSLYSDKIGEIDSRKFNVTDPQWSSMRSTSGGTSPTWSSFTTDSLANDSTGSARKLSLSSINPHSYRPRANLDSNNDEIDLHDRSSPFYTDRWAGKTIRHFDSDLYSNANLFKSMIL</sequence>
<feature type="region of interest" description="Disordered" evidence="1">
    <location>
        <begin position="1"/>
        <end position="24"/>
    </location>
</feature>
<evidence type="ECO:0000313" key="3">
    <source>
        <dbReference type="Proteomes" id="UP000825002"/>
    </source>
</evidence>
<evidence type="ECO:0000313" key="2">
    <source>
        <dbReference type="EMBL" id="KAG9510223.1"/>
    </source>
</evidence>
<keyword evidence="3" id="KW-1185">Reference proteome</keyword>
<organism evidence="2 3">
    <name type="scientific">Fragariocoptes setiger</name>
    <dbReference type="NCBI Taxonomy" id="1670756"/>
    <lineage>
        <taxon>Eukaryota</taxon>
        <taxon>Metazoa</taxon>
        <taxon>Ecdysozoa</taxon>
        <taxon>Arthropoda</taxon>
        <taxon>Chelicerata</taxon>
        <taxon>Arachnida</taxon>
        <taxon>Acari</taxon>
        <taxon>Acariformes</taxon>
        <taxon>Trombidiformes</taxon>
        <taxon>Prostigmata</taxon>
        <taxon>Eupodina</taxon>
        <taxon>Eriophyoidea</taxon>
        <taxon>Phytoptidae</taxon>
        <taxon>Fragariocoptes</taxon>
    </lineage>
</organism>
<name>A0ABQ7SA27_9ACAR</name>
<reference evidence="2 3" key="1">
    <citation type="submission" date="2020-10" db="EMBL/GenBank/DDBJ databases">
        <authorList>
            <person name="Klimov P.B."/>
            <person name="Dyachkov S.M."/>
            <person name="Chetverikov P.E."/>
        </authorList>
    </citation>
    <scope>NUCLEOTIDE SEQUENCE [LARGE SCALE GENOMIC DNA]</scope>
    <source>
        <strain evidence="2">BMOC 18-1129-001#AD2665</strain>
        <tissue evidence="2">Entire mites</tissue>
    </source>
</reference>
<feature type="compositionally biased region" description="Low complexity" evidence="1">
    <location>
        <begin position="72"/>
        <end position="86"/>
    </location>
</feature>
<dbReference type="EMBL" id="JAIFTH010000200">
    <property type="protein sequence ID" value="KAG9510223.1"/>
    <property type="molecule type" value="Genomic_DNA"/>
</dbReference>